<organism evidence="1 2">
    <name type="scientific">Streptomyces fuscichromogenes</name>
    <dbReference type="NCBI Taxonomy" id="1324013"/>
    <lineage>
        <taxon>Bacteria</taxon>
        <taxon>Bacillati</taxon>
        <taxon>Actinomycetota</taxon>
        <taxon>Actinomycetes</taxon>
        <taxon>Kitasatosporales</taxon>
        <taxon>Streptomycetaceae</taxon>
        <taxon>Streptomyces</taxon>
    </lineage>
</organism>
<name>A0A917XPX5_9ACTN</name>
<gene>
    <name evidence="1" type="ORF">GCM10011578_097690</name>
</gene>
<protein>
    <submittedName>
        <fullName evidence="1">Uncharacterized protein</fullName>
    </submittedName>
</protein>
<comment type="caution">
    <text evidence="1">The sequence shown here is derived from an EMBL/GenBank/DDBJ whole genome shotgun (WGS) entry which is preliminary data.</text>
</comment>
<evidence type="ECO:0000313" key="2">
    <source>
        <dbReference type="Proteomes" id="UP000653411"/>
    </source>
</evidence>
<keyword evidence="2" id="KW-1185">Reference proteome</keyword>
<sequence length="70" mass="7713">MDRRNQLLVIDYPGRRAAGHVSDLELEESGFDCRYAMQDDMPDDLYAGPYAGHLIEASKVDASRVAAVIG</sequence>
<dbReference type="Proteomes" id="UP000653411">
    <property type="component" value="Unassembled WGS sequence"/>
</dbReference>
<reference evidence="1" key="1">
    <citation type="journal article" date="2014" name="Int. J. Syst. Evol. Microbiol.">
        <title>Complete genome sequence of Corynebacterium casei LMG S-19264T (=DSM 44701T), isolated from a smear-ripened cheese.</title>
        <authorList>
            <consortium name="US DOE Joint Genome Institute (JGI-PGF)"/>
            <person name="Walter F."/>
            <person name="Albersmeier A."/>
            <person name="Kalinowski J."/>
            <person name="Ruckert C."/>
        </authorList>
    </citation>
    <scope>NUCLEOTIDE SEQUENCE</scope>
    <source>
        <strain evidence="1">CGMCC 4.7110</strain>
    </source>
</reference>
<dbReference type="EMBL" id="BMML01000048">
    <property type="protein sequence ID" value="GGN45587.1"/>
    <property type="molecule type" value="Genomic_DNA"/>
</dbReference>
<evidence type="ECO:0000313" key="1">
    <source>
        <dbReference type="EMBL" id="GGN45587.1"/>
    </source>
</evidence>
<reference evidence="1" key="2">
    <citation type="submission" date="2020-09" db="EMBL/GenBank/DDBJ databases">
        <authorList>
            <person name="Sun Q."/>
            <person name="Zhou Y."/>
        </authorList>
    </citation>
    <scope>NUCLEOTIDE SEQUENCE</scope>
    <source>
        <strain evidence="1">CGMCC 4.7110</strain>
    </source>
</reference>
<dbReference type="RefSeq" id="WP_189269458.1">
    <property type="nucleotide sequence ID" value="NZ_BMML01000048.1"/>
</dbReference>
<accession>A0A917XPX5</accession>
<proteinExistence type="predicted"/>
<dbReference type="AlphaFoldDB" id="A0A917XPX5"/>